<evidence type="ECO:0000259" key="3">
    <source>
        <dbReference type="Pfam" id="PF01323"/>
    </source>
</evidence>
<dbReference type="GO" id="GO:0004364">
    <property type="term" value="F:glutathione transferase activity"/>
    <property type="evidence" value="ECO:0007669"/>
    <property type="project" value="TreeGrafter"/>
</dbReference>
<evidence type="ECO:0000313" key="4">
    <source>
        <dbReference type="EMBL" id="SUA45733.1"/>
    </source>
</evidence>
<proteinExistence type="inferred from homology"/>
<accession>A0A378WZI8</accession>
<dbReference type="InterPro" id="IPR001853">
    <property type="entry name" value="DSBA-like_thioredoxin_dom"/>
</dbReference>
<evidence type="ECO:0000256" key="2">
    <source>
        <dbReference type="PIRSR" id="PIRSR006386-1"/>
    </source>
</evidence>
<dbReference type="PANTHER" id="PTHR42943">
    <property type="entry name" value="GLUTATHIONE S-TRANSFERASE KAPPA"/>
    <property type="match status" value="1"/>
</dbReference>
<dbReference type="InterPro" id="IPR051924">
    <property type="entry name" value="GST_Kappa/NadH"/>
</dbReference>
<name>A0A378WZI8_9NOCA</name>
<dbReference type="InterPro" id="IPR014440">
    <property type="entry name" value="HCCAis_GSTk"/>
</dbReference>
<dbReference type="EMBL" id="UGRU01000001">
    <property type="protein sequence ID" value="SUA45733.1"/>
    <property type="molecule type" value="Genomic_DNA"/>
</dbReference>
<feature type="domain" description="DSBA-like thioredoxin" evidence="3">
    <location>
        <begin position="6"/>
        <end position="200"/>
    </location>
</feature>
<comment type="similarity">
    <text evidence="1">Belongs to the GST superfamily. NadH family.</text>
</comment>
<dbReference type="Pfam" id="PF01323">
    <property type="entry name" value="DSBA"/>
    <property type="match status" value="1"/>
</dbReference>
<dbReference type="GO" id="GO:0004602">
    <property type="term" value="F:glutathione peroxidase activity"/>
    <property type="evidence" value="ECO:0007669"/>
    <property type="project" value="TreeGrafter"/>
</dbReference>
<dbReference type="PANTHER" id="PTHR42943:SF1">
    <property type="entry name" value="DSBA DOMAIN-CONTAINING PROTEIN"/>
    <property type="match status" value="1"/>
</dbReference>
<dbReference type="RefSeq" id="WP_062963684.1">
    <property type="nucleotide sequence ID" value="NZ_JAJFOE010000001.1"/>
</dbReference>
<protein>
    <recommendedName>
        <fullName evidence="1">2-hydroxychromene-2-carboxylate isomerase</fullName>
        <ecNumber evidence="1">5.99.1.4</ecNumber>
    </recommendedName>
</protein>
<dbReference type="Proteomes" id="UP000255082">
    <property type="component" value="Unassembled WGS sequence"/>
</dbReference>
<organism evidence="4 5">
    <name type="scientific">Nocardia africana</name>
    <dbReference type="NCBI Taxonomy" id="134964"/>
    <lineage>
        <taxon>Bacteria</taxon>
        <taxon>Bacillati</taxon>
        <taxon>Actinomycetota</taxon>
        <taxon>Actinomycetes</taxon>
        <taxon>Mycobacteriales</taxon>
        <taxon>Nocardiaceae</taxon>
        <taxon>Nocardia</taxon>
    </lineage>
</organism>
<evidence type="ECO:0000313" key="5">
    <source>
        <dbReference type="Proteomes" id="UP000255082"/>
    </source>
</evidence>
<sequence>MTTEPKFYFSLRSPYSWLALEDLTAHHGELARTLTWLPFWDPDATMLAELEAAGGGFCYASMSREKHLYILQDVRRAAAARGLPMTWPVDRAPRWEVPHLACLAADREGRMPDLAVALTRARWHHGRNICDPGTVAAVAGELGLDGPRMAAAVSAPEVRAAAVRALLGAYHDGVFGVPLFVRGSAKYWGVERLDAFASAVGTVPASPTEVTAPPVDFTVPLPLGSDLGHAGGCG</sequence>
<dbReference type="Gene3D" id="3.40.30.10">
    <property type="entry name" value="Glutaredoxin"/>
    <property type="match status" value="1"/>
</dbReference>
<dbReference type="GO" id="GO:0018845">
    <property type="term" value="F:2-hydroxychromene-2-carboxylate isomerase activity"/>
    <property type="evidence" value="ECO:0007669"/>
    <property type="project" value="UniProtKB-UniRule"/>
</dbReference>
<dbReference type="OrthoDB" id="5244108at2"/>
<dbReference type="SUPFAM" id="SSF52833">
    <property type="entry name" value="Thioredoxin-like"/>
    <property type="match status" value="1"/>
</dbReference>
<dbReference type="PIRSF" id="PIRSF006386">
    <property type="entry name" value="HCCAis_GSTk"/>
    <property type="match status" value="1"/>
</dbReference>
<reference evidence="4 5" key="1">
    <citation type="submission" date="2018-06" db="EMBL/GenBank/DDBJ databases">
        <authorList>
            <consortium name="Pathogen Informatics"/>
            <person name="Doyle S."/>
        </authorList>
    </citation>
    <scope>NUCLEOTIDE SEQUENCE [LARGE SCALE GENOMIC DNA]</scope>
    <source>
        <strain evidence="4 5">NCTC13184</strain>
    </source>
</reference>
<evidence type="ECO:0000256" key="1">
    <source>
        <dbReference type="PIRNR" id="PIRNR006386"/>
    </source>
</evidence>
<feature type="active site" description="Nucleophile" evidence="2">
    <location>
        <position position="13"/>
    </location>
</feature>
<comment type="catalytic activity">
    <reaction evidence="1">
        <text>2-hydroxychromene-2-carboxylate = (3E)-4-(2-hydroxyphenyl)-2-oxobut-3-enoate</text>
        <dbReference type="Rhea" id="RHEA:27401"/>
        <dbReference type="ChEBI" id="CHEBI:59350"/>
        <dbReference type="ChEBI" id="CHEBI:59353"/>
        <dbReference type="EC" id="5.99.1.4"/>
    </reaction>
</comment>
<dbReference type="EC" id="5.99.1.4" evidence="1"/>
<dbReference type="AlphaFoldDB" id="A0A378WZI8"/>
<gene>
    <name evidence="4" type="ORF">NCTC13184_04257</name>
</gene>
<dbReference type="GO" id="GO:0006749">
    <property type="term" value="P:glutathione metabolic process"/>
    <property type="evidence" value="ECO:0007669"/>
    <property type="project" value="TreeGrafter"/>
</dbReference>
<keyword evidence="1" id="KW-0413">Isomerase</keyword>
<dbReference type="InterPro" id="IPR036249">
    <property type="entry name" value="Thioredoxin-like_sf"/>
</dbReference>